<feature type="domain" description="C2H2-type" evidence="9">
    <location>
        <begin position="368"/>
        <end position="396"/>
    </location>
</feature>
<keyword evidence="6" id="KW-0539">Nucleus</keyword>
<evidence type="ECO:0000256" key="8">
    <source>
        <dbReference type="SAM" id="MobiDB-lite"/>
    </source>
</evidence>
<dbReference type="PANTHER" id="PTHR24376">
    <property type="entry name" value="ZINC FINGER PROTEIN"/>
    <property type="match status" value="1"/>
</dbReference>
<evidence type="ECO:0000256" key="1">
    <source>
        <dbReference type="ARBA" id="ARBA00004123"/>
    </source>
</evidence>
<dbReference type="EMBL" id="CAXIEN010000085">
    <property type="protein sequence ID" value="CAL1275578.1"/>
    <property type="molecule type" value="Genomic_DNA"/>
</dbReference>
<dbReference type="FunFam" id="3.30.160.60:FF:000446">
    <property type="entry name" value="Zinc finger protein"/>
    <property type="match status" value="1"/>
</dbReference>
<evidence type="ECO:0000256" key="3">
    <source>
        <dbReference type="ARBA" id="ARBA00022737"/>
    </source>
</evidence>
<evidence type="ECO:0000313" key="11">
    <source>
        <dbReference type="Proteomes" id="UP001497382"/>
    </source>
</evidence>
<evidence type="ECO:0000313" key="10">
    <source>
        <dbReference type="EMBL" id="CAL1275578.1"/>
    </source>
</evidence>
<name>A0AAV1ZUN5_9ARAC</name>
<keyword evidence="3" id="KW-0677">Repeat</keyword>
<evidence type="ECO:0000256" key="5">
    <source>
        <dbReference type="ARBA" id="ARBA00022833"/>
    </source>
</evidence>
<dbReference type="PROSITE" id="PS50157">
    <property type="entry name" value="ZINC_FINGER_C2H2_2"/>
    <property type="match status" value="7"/>
</dbReference>
<evidence type="ECO:0000256" key="6">
    <source>
        <dbReference type="ARBA" id="ARBA00023242"/>
    </source>
</evidence>
<keyword evidence="4 7" id="KW-0863">Zinc-finger</keyword>
<keyword evidence="5" id="KW-0862">Zinc</keyword>
<protein>
    <recommendedName>
        <fullName evidence="9">C2H2-type domain-containing protein</fullName>
    </recommendedName>
</protein>
<dbReference type="AlphaFoldDB" id="A0AAV1ZUN5"/>
<keyword evidence="2" id="KW-0479">Metal-binding</keyword>
<feature type="domain" description="C2H2-type" evidence="9">
    <location>
        <begin position="457"/>
        <end position="485"/>
    </location>
</feature>
<evidence type="ECO:0000256" key="4">
    <source>
        <dbReference type="ARBA" id="ARBA00022771"/>
    </source>
</evidence>
<dbReference type="SUPFAM" id="SSF57667">
    <property type="entry name" value="beta-beta-alpha zinc fingers"/>
    <property type="match status" value="3"/>
</dbReference>
<comment type="caution">
    <text evidence="10">The sequence shown here is derived from an EMBL/GenBank/DDBJ whole genome shotgun (WGS) entry which is preliminary data.</text>
</comment>
<dbReference type="InterPro" id="IPR036236">
    <property type="entry name" value="Znf_C2H2_sf"/>
</dbReference>
<feature type="domain" description="C2H2-type" evidence="9">
    <location>
        <begin position="429"/>
        <end position="456"/>
    </location>
</feature>
<dbReference type="Gene3D" id="3.30.160.60">
    <property type="entry name" value="Classic Zinc Finger"/>
    <property type="match status" value="4"/>
</dbReference>
<dbReference type="Pfam" id="PF00096">
    <property type="entry name" value="zf-C2H2"/>
    <property type="match status" value="1"/>
</dbReference>
<gene>
    <name evidence="10" type="ORF">LARSCL_LOCUS8153</name>
</gene>
<feature type="region of interest" description="Disordered" evidence="8">
    <location>
        <begin position="82"/>
        <end position="140"/>
    </location>
</feature>
<feature type="domain" description="C2H2-type" evidence="9">
    <location>
        <begin position="338"/>
        <end position="365"/>
    </location>
</feature>
<keyword evidence="11" id="KW-1185">Reference proteome</keyword>
<dbReference type="Pfam" id="PF13912">
    <property type="entry name" value="zf-C2H2_6"/>
    <property type="match status" value="2"/>
</dbReference>
<dbReference type="SMART" id="SM00355">
    <property type="entry name" value="ZnF_C2H2"/>
    <property type="match status" value="9"/>
</dbReference>
<feature type="domain" description="C2H2-type" evidence="9">
    <location>
        <begin position="274"/>
        <end position="297"/>
    </location>
</feature>
<evidence type="ECO:0000259" key="9">
    <source>
        <dbReference type="PROSITE" id="PS50157"/>
    </source>
</evidence>
<dbReference type="PANTHER" id="PTHR24376:SF235">
    <property type="entry name" value="C2H2-TYPE DOMAIN-CONTAINING PROTEIN"/>
    <property type="match status" value="1"/>
</dbReference>
<feature type="domain" description="C2H2-type" evidence="9">
    <location>
        <begin position="397"/>
        <end position="424"/>
    </location>
</feature>
<feature type="compositionally biased region" description="Basic and acidic residues" evidence="8">
    <location>
        <begin position="103"/>
        <end position="122"/>
    </location>
</feature>
<dbReference type="GO" id="GO:0008270">
    <property type="term" value="F:zinc ion binding"/>
    <property type="evidence" value="ECO:0007669"/>
    <property type="project" value="UniProtKB-KW"/>
</dbReference>
<organism evidence="10 11">
    <name type="scientific">Larinioides sclopetarius</name>
    <dbReference type="NCBI Taxonomy" id="280406"/>
    <lineage>
        <taxon>Eukaryota</taxon>
        <taxon>Metazoa</taxon>
        <taxon>Ecdysozoa</taxon>
        <taxon>Arthropoda</taxon>
        <taxon>Chelicerata</taxon>
        <taxon>Arachnida</taxon>
        <taxon>Araneae</taxon>
        <taxon>Araneomorphae</taxon>
        <taxon>Entelegynae</taxon>
        <taxon>Araneoidea</taxon>
        <taxon>Araneidae</taxon>
        <taxon>Larinioides</taxon>
    </lineage>
</organism>
<sequence length="619" mass="70218">MFEIYSEVRAIVSSSVVSAIEGCVFDAIKERVFTAKVEEITAEDEIQYHLSGTLDGILIAKNKLEEMLNSIHIKRLAKESNELDNTTLSEENSSLADEGNTSYDKEGTDKTSCLSDDKEHETNASSNGYVSTNTESSVKTLRMKPLSKKLRFFLKERPRTSQRTRARLALQLRTLKKKSILRNKPQRVSRVLRSDPDRLIENLQQMKLATEDSDLDSAGTDGKSKTHVRLPCKARNHDSVSGYKHFCELCSFKTKRSSHFVKHMTVHEKVSTIYKCSHCSFKSVRLSHLRKHELTHSSTIHSCSDCHYQTNDIKFLHKHAKLKHSGHAKSDKNSSIVLSCPHCSYQTTKQHYYDRHQRLHCSKRTFIHQCEQCCYKTHRREHYVRHVTSVHGDQRPYLCHICGKAFKRGDALQHHHQTHSEVQSENANYKCSICEKQFRSQSHLFEHKTVHSEYRSFLCEICGASFKTRSVHRKHVQSIHRNPRAFPCDVCSKKFNTQYTLKRHKKIHTVKSGIIPKPLVNSSITSNIDTTMKTFFPVPVSKTAVVPSISVPLTVESNTSILSTTGCSVSLPTTGCAVSLPTPTISVGTPEILPVVTPPVIQPAEPTTILYLTNTLPQL</sequence>
<feature type="domain" description="C2H2-type" evidence="9">
    <location>
        <begin position="486"/>
        <end position="513"/>
    </location>
</feature>
<feature type="compositionally biased region" description="Polar residues" evidence="8">
    <location>
        <begin position="123"/>
        <end position="139"/>
    </location>
</feature>
<dbReference type="Proteomes" id="UP001497382">
    <property type="component" value="Unassembled WGS sequence"/>
</dbReference>
<evidence type="ECO:0000256" key="7">
    <source>
        <dbReference type="PROSITE-ProRule" id="PRU00042"/>
    </source>
</evidence>
<dbReference type="PROSITE" id="PS00028">
    <property type="entry name" value="ZINC_FINGER_C2H2_1"/>
    <property type="match status" value="4"/>
</dbReference>
<feature type="compositionally biased region" description="Polar residues" evidence="8">
    <location>
        <begin position="83"/>
        <end position="102"/>
    </location>
</feature>
<dbReference type="GO" id="GO:0005634">
    <property type="term" value="C:nucleus"/>
    <property type="evidence" value="ECO:0007669"/>
    <property type="project" value="UniProtKB-SubCell"/>
</dbReference>
<comment type="subcellular location">
    <subcellularLocation>
        <location evidence="1">Nucleus</location>
    </subcellularLocation>
</comment>
<dbReference type="InterPro" id="IPR013087">
    <property type="entry name" value="Znf_C2H2_type"/>
</dbReference>
<reference evidence="10 11" key="1">
    <citation type="submission" date="2024-04" db="EMBL/GenBank/DDBJ databases">
        <authorList>
            <person name="Rising A."/>
            <person name="Reimegard J."/>
            <person name="Sonavane S."/>
            <person name="Akerstrom W."/>
            <person name="Nylinder S."/>
            <person name="Hedman E."/>
            <person name="Kallberg Y."/>
        </authorList>
    </citation>
    <scope>NUCLEOTIDE SEQUENCE [LARGE SCALE GENOMIC DNA]</scope>
</reference>
<accession>A0AAV1ZUN5</accession>
<evidence type="ECO:0000256" key="2">
    <source>
        <dbReference type="ARBA" id="ARBA00022723"/>
    </source>
</evidence>
<proteinExistence type="predicted"/>